<name>A0ACC7VL86_9BACI</name>
<comment type="caution">
    <text evidence="1">The sequence shown here is derived from an EMBL/GenBank/DDBJ whole genome shotgun (WGS) entry which is preliminary data.</text>
</comment>
<evidence type="ECO:0000313" key="2">
    <source>
        <dbReference type="Proteomes" id="UP000466692"/>
    </source>
</evidence>
<organism evidence="1 2">
    <name type="scientific">Pontibacillus yanchengensis</name>
    <dbReference type="NCBI Taxonomy" id="462910"/>
    <lineage>
        <taxon>Bacteria</taxon>
        <taxon>Bacillati</taxon>
        <taxon>Bacillota</taxon>
        <taxon>Bacilli</taxon>
        <taxon>Bacillales</taxon>
        <taxon>Bacillaceae</taxon>
        <taxon>Pontibacillus</taxon>
    </lineage>
</organism>
<keyword evidence="1" id="KW-0067">ATP-binding</keyword>
<keyword evidence="2" id="KW-1185">Reference proteome</keyword>
<reference evidence="1" key="1">
    <citation type="submission" date="2019-11" db="EMBL/GenBank/DDBJ databases">
        <title>Genome sequences of 17 halophilic strains isolated from different environments.</title>
        <authorList>
            <person name="Furrow R.E."/>
        </authorList>
    </citation>
    <scope>NUCLEOTIDE SEQUENCE</scope>
    <source>
        <strain evidence="1">22510_22_Filter</strain>
    </source>
</reference>
<proteinExistence type="predicted"/>
<gene>
    <name evidence="1" type="ORF">GLW08_16365</name>
</gene>
<accession>A0ACC7VL86</accession>
<protein>
    <submittedName>
        <fullName evidence="1">ATP-binding cassette domain-containing protein</fullName>
    </submittedName>
</protein>
<dbReference type="Proteomes" id="UP000466692">
    <property type="component" value="Unassembled WGS sequence"/>
</dbReference>
<keyword evidence="1" id="KW-0547">Nucleotide-binding</keyword>
<dbReference type="EMBL" id="WMEU01000005">
    <property type="protein sequence ID" value="MYL54910.1"/>
    <property type="molecule type" value="Genomic_DNA"/>
</dbReference>
<evidence type="ECO:0000313" key="1">
    <source>
        <dbReference type="EMBL" id="MYL54910.1"/>
    </source>
</evidence>
<sequence length="529" mass="60954">MRVMHAKQIHFTIGDRTLLEINELSIHQGDRIGLIGKNGEGKSLLLNYLLGLLDTNPLVSWNGSVGYFRQLNIEEEPSWNHLSGGEKTLRKLEQLFNESHDILLLDEPTNNLDWQRIDEVEKKLLHLQGAYVIVSHDRKLLDEVCTKIWELEDGEVTEYKGNYSDYEDAKALKVQHQQEEYEAYVKEKKRLTERMHQKEKQSKGMNKPPSRMGNSEWQLYKGKASGKKQKVERVSKVIQDRIDRLEKVEKPFEWSEIKMDYTLVEPIHRKNIFVAKDLTMNIGNRQLYTIDHVKLKTGSKTAIIGANGSGKTTLLHQLLYGNTELEITNQASIGHFDQTLEALPEDKTILEYVQENSSLSQHVIRIILGRLRFFDTDVHKKIGILSGGERVKAALARLLTGSYNVLVIDEPTNHLDIEAITSLEGLIQDYPGTVLFVTHDRRFIEETADHLWFLENGSLTTYQGTLNNYYTDKQKTNCSDDTVQRIMTLENKLTELISRLSIPDPKNDNASLEEEYEETLHMLKELKKQ</sequence>